<feature type="region of interest" description="Disordered" evidence="6">
    <location>
        <begin position="54"/>
        <end position="80"/>
    </location>
</feature>
<gene>
    <name evidence="8" type="ORF">DSL72_007971</name>
</gene>
<evidence type="ECO:0000256" key="4">
    <source>
        <dbReference type="ARBA" id="ARBA00023163"/>
    </source>
</evidence>
<evidence type="ECO:0000313" key="9">
    <source>
        <dbReference type="Proteomes" id="UP000672032"/>
    </source>
</evidence>
<dbReference type="InterPro" id="IPR036864">
    <property type="entry name" value="Zn2-C6_fun-type_DNA-bd_sf"/>
</dbReference>
<feature type="compositionally biased region" description="Polar residues" evidence="6">
    <location>
        <begin position="268"/>
        <end position="283"/>
    </location>
</feature>
<feature type="region of interest" description="Disordered" evidence="6">
    <location>
        <begin position="207"/>
        <end position="284"/>
    </location>
</feature>
<keyword evidence="1" id="KW-0479">Metal-binding</keyword>
<evidence type="ECO:0000256" key="2">
    <source>
        <dbReference type="ARBA" id="ARBA00022833"/>
    </source>
</evidence>
<evidence type="ECO:0000256" key="5">
    <source>
        <dbReference type="ARBA" id="ARBA00023242"/>
    </source>
</evidence>
<dbReference type="OrthoDB" id="4356994at2759"/>
<sequence length="553" mass="61058">MPGNYKSTSGSTSNACDQCFRTKQSCSKHPVQCERCAELGSSCTYSFGKFMGRPKRSLKNRRPFHNDAKSIPPKQQEPPISPLEGLSHTSLLWALLTQECLGPDEVQNSTLLPTPMTSDGENKSSDWWQYSGVEKETVNYRFNTEVLENNSTKGDKSQQQVSKKATGLTKTSACDQCYRFKVKCTREPDCCQRCSLNGNACTYSASADLERSRKRSAQPSIESPKKKITLPSKADHAPDAGDFGANPTPTDLHSKGNEDFFSKDSMAPQPQSLHESHQGSIPTPESLLSHEVFKLPQEQTHVMDEGDMSFSDPSHCYTDILLSIPPLDSFFGNDDPPHNVEFGMGDHEVLERSHGSEAPIQLSNTVPFFENTSLNTCGCLQSVLLSLLNLHAVVDNHSISSFDSIFAAARNGLFTCESLTLTRCACHPSSTPTLLMLCVAILQQVYNAYELLANPPHEFFTGTVDGDNKKITLSIKMGDVEFTDIGNSPSIMKAILRMEKFKAERICVELEKMATSSSQFGNFTGTGKHEVMVQDSLVRLIEASRVRFVSEVQ</sequence>
<dbReference type="SUPFAM" id="SSF57701">
    <property type="entry name" value="Zn2/Cys6 DNA-binding domain"/>
    <property type="match status" value="2"/>
</dbReference>
<keyword evidence="4" id="KW-0804">Transcription</keyword>
<reference evidence="8" key="1">
    <citation type="submission" date="2020-10" db="EMBL/GenBank/DDBJ databases">
        <title>Genome Sequence of Monilinia vaccinii-corymbosi Sheds Light on Mummy Berry Disease Infection of Blueberry and Mating Type.</title>
        <authorList>
            <person name="Yow A.G."/>
            <person name="Zhang Y."/>
            <person name="Bansal K."/>
            <person name="Eacker S.M."/>
            <person name="Sullivan S."/>
            <person name="Liachko I."/>
            <person name="Cubeta M.A."/>
            <person name="Rollins J.A."/>
            <person name="Ashrafi H."/>
        </authorList>
    </citation>
    <scope>NUCLEOTIDE SEQUENCE</scope>
    <source>
        <strain evidence="8">RL-1</strain>
    </source>
</reference>
<dbReference type="PANTHER" id="PTHR47660">
    <property type="entry name" value="TRANSCRIPTION FACTOR WITH C2H2 AND ZN(2)-CYS(6) DNA BINDING DOMAIN (EUROFUNG)-RELATED-RELATED"/>
    <property type="match status" value="1"/>
</dbReference>
<evidence type="ECO:0000259" key="7">
    <source>
        <dbReference type="PROSITE" id="PS50048"/>
    </source>
</evidence>
<keyword evidence="5" id="KW-0539">Nucleus</keyword>
<keyword evidence="9" id="KW-1185">Reference proteome</keyword>
<feature type="domain" description="Zn(2)-C6 fungal-type" evidence="7">
    <location>
        <begin position="173"/>
        <end position="203"/>
    </location>
</feature>
<dbReference type="Gene3D" id="4.10.240.10">
    <property type="entry name" value="Zn(2)-C6 fungal-type DNA-binding domain"/>
    <property type="match status" value="2"/>
</dbReference>
<organism evidence="8 9">
    <name type="scientific">Monilinia vaccinii-corymbosi</name>
    <dbReference type="NCBI Taxonomy" id="61207"/>
    <lineage>
        <taxon>Eukaryota</taxon>
        <taxon>Fungi</taxon>
        <taxon>Dikarya</taxon>
        <taxon>Ascomycota</taxon>
        <taxon>Pezizomycotina</taxon>
        <taxon>Leotiomycetes</taxon>
        <taxon>Helotiales</taxon>
        <taxon>Sclerotiniaceae</taxon>
        <taxon>Monilinia</taxon>
    </lineage>
</organism>
<protein>
    <recommendedName>
        <fullName evidence="7">Zn(2)-C6 fungal-type domain-containing protein</fullName>
    </recommendedName>
</protein>
<dbReference type="InterPro" id="IPR001138">
    <property type="entry name" value="Zn2Cys6_DnaBD"/>
</dbReference>
<dbReference type="PROSITE" id="PS50048">
    <property type="entry name" value="ZN2_CY6_FUNGAL_2"/>
    <property type="match status" value="1"/>
</dbReference>
<evidence type="ECO:0000256" key="1">
    <source>
        <dbReference type="ARBA" id="ARBA00022723"/>
    </source>
</evidence>
<evidence type="ECO:0000256" key="3">
    <source>
        <dbReference type="ARBA" id="ARBA00023015"/>
    </source>
</evidence>
<proteinExistence type="predicted"/>
<dbReference type="CDD" id="cd00067">
    <property type="entry name" value="GAL4"/>
    <property type="match status" value="2"/>
</dbReference>
<keyword evidence="2" id="KW-0862">Zinc</keyword>
<dbReference type="EMBL" id="CP063409">
    <property type="protein sequence ID" value="QSZ35107.1"/>
    <property type="molecule type" value="Genomic_DNA"/>
</dbReference>
<feature type="compositionally biased region" description="Basic and acidic residues" evidence="6">
    <location>
        <begin position="252"/>
        <end position="262"/>
    </location>
</feature>
<dbReference type="PANTHER" id="PTHR47660:SF2">
    <property type="entry name" value="TRANSCRIPTION FACTOR WITH C2H2 AND ZN(2)-CYS(6) DNA BINDING DOMAIN (EUROFUNG)"/>
    <property type="match status" value="1"/>
</dbReference>
<dbReference type="GO" id="GO:0008270">
    <property type="term" value="F:zinc ion binding"/>
    <property type="evidence" value="ECO:0007669"/>
    <property type="project" value="InterPro"/>
</dbReference>
<dbReference type="AlphaFoldDB" id="A0A8A3PIE3"/>
<accession>A0A8A3PIE3</accession>
<feature type="compositionally biased region" description="Basic residues" evidence="6">
    <location>
        <begin position="54"/>
        <end position="63"/>
    </location>
</feature>
<evidence type="ECO:0000313" key="8">
    <source>
        <dbReference type="EMBL" id="QSZ35107.1"/>
    </source>
</evidence>
<dbReference type="GO" id="GO:0000981">
    <property type="term" value="F:DNA-binding transcription factor activity, RNA polymerase II-specific"/>
    <property type="evidence" value="ECO:0007669"/>
    <property type="project" value="InterPro"/>
</dbReference>
<keyword evidence="3" id="KW-0805">Transcription regulation</keyword>
<evidence type="ECO:0000256" key="6">
    <source>
        <dbReference type="SAM" id="MobiDB-lite"/>
    </source>
</evidence>
<dbReference type="SMART" id="SM00066">
    <property type="entry name" value="GAL4"/>
    <property type="match status" value="2"/>
</dbReference>
<name>A0A8A3PIE3_9HELO</name>
<dbReference type="Proteomes" id="UP000672032">
    <property type="component" value="Chromosome 5"/>
</dbReference>